<dbReference type="Pfam" id="PF00664">
    <property type="entry name" value="ABC_membrane"/>
    <property type="match status" value="1"/>
</dbReference>
<dbReference type="InterPro" id="IPR036640">
    <property type="entry name" value="ABC1_TM_sf"/>
</dbReference>
<dbReference type="InterPro" id="IPR011527">
    <property type="entry name" value="ABC1_TM_dom"/>
</dbReference>
<evidence type="ECO:0000259" key="8">
    <source>
        <dbReference type="PROSITE" id="PS50893"/>
    </source>
</evidence>
<keyword evidence="2 7" id="KW-0812">Transmembrane</keyword>
<dbReference type="SMART" id="SM00382">
    <property type="entry name" value="AAA"/>
    <property type="match status" value="1"/>
</dbReference>
<dbReference type="InterPro" id="IPR011918">
    <property type="entry name" value="ABC_MsbA_ATP-bd"/>
</dbReference>
<proteinExistence type="predicted"/>
<evidence type="ECO:0000256" key="3">
    <source>
        <dbReference type="ARBA" id="ARBA00022741"/>
    </source>
</evidence>
<feature type="transmembrane region" description="Helical" evidence="7">
    <location>
        <begin position="170"/>
        <end position="187"/>
    </location>
</feature>
<evidence type="ECO:0000256" key="4">
    <source>
        <dbReference type="ARBA" id="ARBA00022840"/>
    </source>
</evidence>
<keyword evidence="3" id="KW-0547">Nucleotide-binding</keyword>
<dbReference type="RefSeq" id="WP_380693295.1">
    <property type="nucleotide sequence ID" value="NZ_JBHRYR010000002.1"/>
</dbReference>
<dbReference type="NCBIfam" id="TIGR02204">
    <property type="entry name" value="MsbA_rel"/>
    <property type="match status" value="1"/>
</dbReference>
<dbReference type="Pfam" id="PF00005">
    <property type="entry name" value="ABC_tran"/>
    <property type="match status" value="1"/>
</dbReference>
<keyword evidence="6 7" id="KW-0472">Membrane</keyword>
<evidence type="ECO:0000313" key="10">
    <source>
        <dbReference type="EMBL" id="MFC3851836.1"/>
    </source>
</evidence>
<feature type="transmembrane region" description="Helical" evidence="7">
    <location>
        <begin position="27"/>
        <end position="49"/>
    </location>
</feature>
<evidence type="ECO:0000256" key="5">
    <source>
        <dbReference type="ARBA" id="ARBA00022989"/>
    </source>
</evidence>
<dbReference type="InterPro" id="IPR003593">
    <property type="entry name" value="AAA+_ATPase"/>
</dbReference>
<dbReference type="InterPro" id="IPR027417">
    <property type="entry name" value="P-loop_NTPase"/>
</dbReference>
<keyword evidence="5 7" id="KW-1133">Transmembrane helix</keyword>
<evidence type="ECO:0000256" key="6">
    <source>
        <dbReference type="ARBA" id="ARBA00023136"/>
    </source>
</evidence>
<feature type="transmembrane region" description="Helical" evidence="7">
    <location>
        <begin position="146"/>
        <end position="164"/>
    </location>
</feature>
<feature type="transmembrane region" description="Helical" evidence="7">
    <location>
        <begin position="69"/>
        <end position="89"/>
    </location>
</feature>
<evidence type="ECO:0000259" key="9">
    <source>
        <dbReference type="PROSITE" id="PS50929"/>
    </source>
</evidence>
<dbReference type="SUPFAM" id="SSF90123">
    <property type="entry name" value="ABC transporter transmembrane region"/>
    <property type="match status" value="1"/>
</dbReference>
<sequence>MDAARTPRTGLTSLVALWPFIQPYRRIVAFALCALLTTSGLTLALGQGVRILIDEGFISGSLTQLNHTLLVLLGVIAVMALATFARFYWVSWLGERVTADIRQAVFDRIITLHPSYFEENRSGEIMSRLTTDTTLLQSIIGSSLSFALRSLVMLVGGLVMLLITNLKLSLVVFGAVPLVLLPILLLGRRVRRLSRDSQDRIADVGSYAGEIIQQIKTVQSYVRQGFEQLAFQHEVERAFGVARQRIRQRSLLLATVIFLAFTAIGVMVWMGGRDVINGTLSGGELAAFVFYAIIVASGVATVSEIMGELQRAAGATERLLELLSAESSIFSPAEPQSLDTSAPAFVRFNAVTFHYPSRPNHTALNAFNLVVKRGETVALVGPSGAGKSTLFELLLRFYDPQAGSVEMLGVDARQADVHQLRSRIAWVPQQPTLFSNDVWYNIRYGRPDATDDEVIAAAKAAFADDFIQQLPDGYSSYLGENGVRLSGGQKQRLVIARAILHDPELLLLDEATSALDAESEFQVQKALDNLTRERTTLVIAHRLATVRNADRIIVLQDGQAIAEGTHDQLLQDSALYQRLAALQFNDVAA</sequence>
<feature type="domain" description="ABC transmembrane type-1" evidence="9">
    <location>
        <begin position="29"/>
        <end position="311"/>
    </location>
</feature>
<comment type="subcellular location">
    <subcellularLocation>
        <location evidence="1">Cell membrane</location>
        <topology evidence="1">Multi-pass membrane protein</topology>
    </subcellularLocation>
</comment>
<reference evidence="11" key="1">
    <citation type="journal article" date="2019" name="Int. J. Syst. Evol. Microbiol.">
        <title>The Global Catalogue of Microorganisms (GCM) 10K type strain sequencing project: providing services to taxonomists for standard genome sequencing and annotation.</title>
        <authorList>
            <consortium name="The Broad Institute Genomics Platform"/>
            <consortium name="The Broad Institute Genome Sequencing Center for Infectious Disease"/>
            <person name="Wu L."/>
            <person name="Ma J."/>
        </authorList>
    </citation>
    <scope>NUCLEOTIDE SEQUENCE [LARGE SCALE GENOMIC DNA]</scope>
    <source>
        <strain evidence="11">IBRC 10765</strain>
    </source>
</reference>
<accession>A0ABV7ZWX3</accession>
<protein>
    <submittedName>
        <fullName evidence="10">ABC transporter transmembrane domain-containing protein</fullName>
    </submittedName>
</protein>
<keyword evidence="11" id="KW-1185">Reference proteome</keyword>
<feature type="domain" description="ABC transporter" evidence="8">
    <location>
        <begin position="346"/>
        <end position="582"/>
    </location>
</feature>
<dbReference type="Gene3D" id="3.40.50.300">
    <property type="entry name" value="P-loop containing nucleotide triphosphate hydrolases"/>
    <property type="match status" value="1"/>
</dbReference>
<feature type="transmembrane region" description="Helical" evidence="7">
    <location>
        <begin position="251"/>
        <end position="270"/>
    </location>
</feature>
<dbReference type="PANTHER" id="PTHR43394:SF1">
    <property type="entry name" value="ATP-BINDING CASSETTE SUB-FAMILY B MEMBER 10, MITOCHONDRIAL"/>
    <property type="match status" value="1"/>
</dbReference>
<evidence type="ECO:0000313" key="11">
    <source>
        <dbReference type="Proteomes" id="UP001595617"/>
    </source>
</evidence>
<dbReference type="PROSITE" id="PS50929">
    <property type="entry name" value="ABC_TM1F"/>
    <property type="match status" value="1"/>
</dbReference>
<dbReference type="SUPFAM" id="SSF52540">
    <property type="entry name" value="P-loop containing nucleoside triphosphate hydrolases"/>
    <property type="match status" value="1"/>
</dbReference>
<dbReference type="InterPro" id="IPR017871">
    <property type="entry name" value="ABC_transporter-like_CS"/>
</dbReference>
<dbReference type="PROSITE" id="PS00211">
    <property type="entry name" value="ABC_TRANSPORTER_1"/>
    <property type="match status" value="1"/>
</dbReference>
<dbReference type="PANTHER" id="PTHR43394">
    <property type="entry name" value="ATP-DEPENDENT PERMEASE MDL1, MITOCHONDRIAL"/>
    <property type="match status" value="1"/>
</dbReference>
<organism evidence="10 11">
    <name type="scientific">Saccharospirillum mangrovi</name>
    <dbReference type="NCBI Taxonomy" id="2161747"/>
    <lineage>
        <taxon>Bacteria</taxon>
        <taxon>Pseudomonadati</taxon>
        <taxon>Pseudomonadota</taxon>
        <taxon>Gammaproteobacteria</taxon>
        <taxon>Oceanospirillales</taxon>
        <taxon>Saccharospirillaceae</taxon>
        <taxon>Saccharospirillum</taxon>
    </lineage>
</organism>
<evidence type="ECO:0000256" key="7">
    <source>
        <dbReference type="SAM" id="Phobius"/>
    </source>
</evidence>
<dbReference type="EMBL" id="JBHRYR010000002">
    <property type="protein sequence ID" value="MFC3851836.1"/>
    <property type="molecule type" value="Genomic_DNA"/>
</dbReference>
<dbReference type="Proteomes" id="UP001595617">
    <property type="component" value="Unassembled WGS sequence"/>
</dbReference>
<comment type="caution">
    <text evidence="10">The sequence shown here is derived from an EMBL/GenBank/DDBJ whole genome shotgun (WGS) entry which is preliminary data.</text>
</comment>
<feature type="transmembrane region" description="Helical" evidence="7">
    <location>
        <begin position="285"/>
        <end position="302"/>
    </location>
</feature>
<dbReference type="InterPro" id="IPR039421">
    <property type="entry name" value="Type_1_exporter"/>
</dbReference>
<dbReference type="Gene3D" id="1.20.1560.10">
    <property type="entry name" value="ABC transporter type 1, transmembrane domain"/>
    <property type="match status" value="1"/>
</dbReference>
<name>A0ABV7ZWX3_9GAMM</name>
<evidence type="ECO:0000256" key="2">
    <source>
        <dbReference type="ARBA" id="ARBA00022692"/>
    </source>
</evidence>
<dbReference type="CDD" id="cd18575">
    <property type="entry name" value="ABC_6TM_bac_exporter_ABCB8_10_like"/>
    <property type="match status" value="1"/>
</dbReference>
<evidence type="ECO:0000256" key="1">
    <source>
        <dbReference type="ARBA" id="ARBA00004651"/>
    </source>
</evidence>
<gene>
    <name evidence="10" type="ORF">ACFOOG_03220</name>
</gene>
<keyword evidence="4" id="KW-0067">ATP-binding</keyword>
<dbReference type="InterPro" id="IPR003439">
    <property type="entry name" value="ABC_transporter-like_ATP-bd"/>
</dbReference>
<dbReference type="PROSITE" id="PS50893">
    <property type="entry name" value="ABC_TRANSPORTER_2"/>
    <property type="match status" value="1"/>
</dbReference>